<dbReference type="EMBL" id="JACSQZ010000020">
    <property type="protein sequence ID" value="MBD7914979.1"/>
    <property type="molecule type" value="Genomic_DNA"/>
</dbReference>
<evidence type="ECO:0000313" key="1">
    <source>
        <dbReference type="EMBL" id="MBD7914979.1"/>
    </source>
</evidence>
<proteinExistence type="predicted"/>
<accession>A0ABR8Q3S1</accession>
<dbReference type="RefSeq" id="WP_207729439.1">
    <property type="nucleotide sequence ID" value="NZ_JACSQZ010000020.1"/>
</dbReference>
<reference evidence="1 2" key="1">
    <citation type="submission" date="2020-08" db="EMBL/GenBank/DDBJ databases">
        <title>A Genomic Blueprint of the Chicken Gut Microbiome.</title>
        <authorList>
            <person name="Gilroy R."/>
            <person name="Ravi A."/>
            <person name="Getino M."/>
            <person name="Pursley I."/>
            <person name="Horton D.L."/>
            <person name="Alikhan N.-F."/>
            <person name="Baker D."/>
            <person name="Gharbi K."/>
            <person name="Hall N."/>
            <person name="Watson M."/>
            <person name="Adriaenssens E.M."/>
            <person name="Foster-Nyarko E."/>
            <person name="Jarju S."/>
            <person name="Secka A."/>
            <person name="Antonio M."/>
            <person name="Oren A."/>
            <person name="Chaudhuri R."/>
            <person name="La Ragione R.M."/>
            <person name="Hildebrand F."/>
            <person name="Pallen M.J."/>
        </authorList>
    </citation>
    <scope>NUCLEOTIDE SEQUENCE [LARGE SCALE GENOMIC DNA]</scope>
    <source>
        <strain evidence="1 2">Sa3CUN1</strain>
    </source>
</reference>
<keyword evidence="2" id="KW-1185">Reference proteome</keyword>
<organism evidence="1 2">
    <name type="scientific">Clostridium gallinarum</name>
    <dbReference type="NCBI Taxonomy" id="2762246"/>
    <lineage>
        <taxon>Bacteria</taxon>
        <taxon>Bacillati</taxon>
        <taxon>Bacillota</taxon>
        <taxon>Clostridia</taxon>
        <taxon>Eubacteriales</taxon>
        <taxon>Clostridiaceae</taxon>
        <taxon>Clostridium</taxon>
    </lineage>
</organism>
<protein>
    <submittedName>
        <fullName evidence="1">DUF4489 domain-containing protein</fullName>
    </submittedName>
</protein>
<comment type="caution">
    <text evidence="1">The sequence shown here is derived from an EMBL/GenBank/DDBJ whole genome shotgun (WGS) entry which is preliminary data.</text>
</comment>
<evidence type="ECO:0000313" key="2">
    <source>
        <dbReference type="Proteomes" id="UP000640335"/>
    </source>
</evidence>
<gene>
    <name evidence="1" type="ORF">H9660_07440</name>
</gene>
<name>A0ABR8Q3S1_9CLOT</name>
<sequence>MNIIINSNFIMKCSDLRNFNINRTGEYIANIIKLDNSNKNICKVNIDYSANVIADNTNYVVMNIGIYRKDETNNSMQLIGNIYRYAVTGDFKEYFSVFLVDNEICKGCYSYIVIYNVNNEVTTGTLKVINSNIRLIVETI</sequence>
<dbReference type="Proteomes" id="UP000640335">
    <property type="component" value="Unassembled WGS sequence"/>
</dbReference>